<evidence type="ECO:0000313" key="10">
    <source>
        <dbReference type="Proteomes" id="UP000203464"/>
    </source>
</evidence>
<evidence type="ECO:0000256" key="2">
    <source>
        <dbReference type="ARBA" id="ARBA00009142"/>
    </source>
</evidence>
<keyword evidence="6 8" id="KW-1133">Transmembrane helix</keyword>
<comment type="subcellular location">
    <subcellularLocation>
        <location evidence="1 8">Cell membrane</location>
        <topology evidence="1 8">Multi-pass membrane protein</topology>
    </subcellularLocation>
</comment>
<gene>
    <name evidence="9" type="ORF">OCA8868_02128</name>
</gene>
<dbReference type="InterPro" id="IPR052017">
    <property type="entry name" value="TSUP"/>
</dbReference>
<dbReference type="InterPro" id="IPR002781">
    <property type="entry name" value="TM_pro_TauE-like"/>
</dbReference>
<evidence type="ECO:0000256" key="4">
    <source>
        <dbReference type="ARBA" id="ARBA00022475"/>
    </source>
</evidence>
<accession>A0A238KA68</accession>
<name>A0A238KA68_9RHOB</name>
<feature type="transmembrane region" description="Helical" evidence="8">
    <location>
        <begin position="231"/>
        <end position="249"/>
    </location>
</feature>
<feature type="transmembrane region" description="Helical" evidence="8">
    <location>
        <begin position="107"/>
        <end position="126"/>
    </location>
</feature>
<feature type="transmembrane region" description="Helical" evidence="8">
    <location>
        <begin position="33"/>
        <end position="61"/>
    </location>
</feature>
<evidence type="ECO:0000256" key="6">
    <source>
        <dbReference type="ARBA" id="ARBA00022989"/>
    </source>
</evidence>
<dbReference type="PANTHER" id="PTHR30269:SF32">
    <property type="entry name" value="MEMBRANE TRANSPORTER PROTEIN-RELATED"/>
    <property type="match status" value="1"/>
</dbReference>
<keyword evidence="3" id="KW-0813">Transport</keyword>
<evidence type="ECO:0000256" key="8">
    <source>
        <dbReference type="RuleBase" id="RU363041"/>
    </source>
</evidence>
<evidence type="ECO:0000256" key="5">
    <source>
        <dbReference type="ARBA" id="ARBA00022692"/>
    </source>
</evidence>
<dbReference type="AlphaFoldDB" id="A0A238KA68"/>
<evidence type="ECO:0000256" key="1">
    <source>
        <dbReference type="ARBA" id="ARBA00004651"/>
    </source>
</evidence>
<feature type="transmembrane region" description="Helical" evidence="8">
    <location>
        <begin position="138"/>
        <end position="157"/>
    </location>
</feature>
<sequence>MEQLLGLGSLLSLVFVLIVAVFAGLVKGVVGFAMPMILISGLTLVIPPEQALAALILPTLLTNTWQAFRQGIKSAVRSVVEFRWFLLSGLVLLVLSAQLVRVLDPRVLYGLIGGPVALFSIMQLAGWKPKLGARTVRLDTAIGSFAGFIGGLSGVWGPPTVAYLTATNIPKQDQMRAQGVIYGLGAVALAGAHLQTGVLRAETLPLTLVILPCALLGLWLGFRVQDRIPQVVFRRATLVVLTIAGLNLLRRAVLG</sequence>
<dbReference type="PANTHER" id="PTHR30269">
    <property type="entry name" value="TRANSMEMBRANE PROTEIN YFCA"/>
    <property type="match status" value="1"/>
</dbReference>
<keyword evidence="7 8" id="KW-0472">Membrane</keyword>
<proteinExistence type="inferred from homology"/>
<dbReference type="GO" id="GO:0005886">
    <property type="term" value="C:plasma membrane"/>
    <property type="evidence" value="ECO:0007669"/>
    <property type="project" value="UniProtKB-SubCell"/>
</dbReference>
<feature type="transmembrane region" description="Helical" evidence="8">
    <location>
        <begin position="82"/>
        <end position="101"/>
    </location>
</feature>
<keyword evidence="5 8" id="KW-0812">Transmembrane</keyword>
<dbReference type="RefSeq" id="WP_093996519.1">
    <property type="nucleotide sequence ID" value="NZ_FXYD01000003.1"/>
</dbReference>
<dbReference type="Pfam" id="PF01925">
    <property type="entry name" value="TauE"/>
    <property type="match status" value="1"/>
</dbReference>
<dbReference type="Proteomes" id="UP000203464">
    <property type="component" value="Unassembled WGS sequence"/>
</dbReference>
<keyword evidence="10" id="KW-1185">Reference proteome</keyword>
<feature type="transmembrane region" description="Helical" evidence="8">
    <location>
        <begin position="206"/>
        <end position="225"/>
    </location>
</feature>
<evidence type="ECO:0000256" key="3">
    <source>
        <dbReference type="ARBA" id="ARBA00022448"/>
    </source>
</evidence>
<dbReference type="OrthoDB" id="9800873at2"/>
<feature type="transmembrane region" description="Helical" evidence="8">
    <location>
        <begin position="177"/>
        <end position="194"/>
    </location>
</feature>
<organism evidence="9 10">
    <name type="scientific">Octadecabacter ascidiaceicola</name>
    <dbReference type="NCBI Taxonomy" id="1655543"/>
    <lineage>
        <taxon>Bacteria</taxon>
        <taxon>Pseudomonadati</taxon>
        <taxon>Pseudomonadota</taxon>
        <taxon>Alphaproteobacteria</taxon>
        <taxon>Rhodobacterales</taxon>
        <taxon>Roseobacteraceae</taxon>
        <taxon>Octadecabacter</taxon>
    </lineage>
</organism>
<protein>
    <recommendedName>
        <fullName evidence="8">Probable membrane transporter protein</fullName>
    </recommendedName>
</protein>
<comment type="similarity">
    <text evidence="2 8">Belongs to the 4-toluene sulfonate uptake permease (TSUP) (TC 2.A.102) family.</text>
</comment>
<keyword evidence="4 8" id="KW-1003">Cell membrane</keyword>
<dbReference type="EMBL" id="FXYD01000003">
    <property type="protein sequence ID" value="SMX39780.1"/>
    <property type="molecule type" value="Genomic_DNA"/>
</dbReference>
<evidence type="ECO:0000256" key="7">
    <source>
        <dbReference type="ARBA" id="ARBA00023136"/>
    </source>
</evidence>
<reference evidence="10" key="1">
    <citation type="submission" date="2017-05" db="EMBL/GenBank/DDBJ databases">
        <authorList>
            <person name="Rodrigo-Torres L."/>
            <person name="Arahal R. D."/>
            <person name="Lucena T."/>
        </authorList>
    </citation>
    <scope>NUCLEOTIDE SEQUENCE [LARGE SCALE GENOMIC DNA]</scope>
    <source>
        <strain evidence="10">CECT 8868</strain>
    </source>
</reference>
<evidence type="ECO:0000313" key="9">
    <source>
        <dbReference type="EMBL" id="SMX39780.1"/>
    </source>
</evidence>